<dbReference type="SUPFAM" id="SSF53474">
    <property type="entry name" value="alpha/beta-Hydrolases"/>
    <property type="match status" value="1"/>
</dbReference>
<evidence type="ECO:0000313" key="2">
    <source>
        <dbReference type="EMBL" id="GAC49109.1"/>
    </source>
</evidence>
<dbReference type="AlphaFoldDB" id="L7KKH8"/>
<organism evidence="2 3">
    <name type="scientific">Gordonia aichiensis NBRC 108223</name>
    <dbReference type="NCBI Taxonomy" id="1220583"/>
    <lineage>
        <taxon>Bacteria</taxon>
        <taxon>Bacillati</taxon>
        <taxon>Actinomycetota</taxon>
        <taxon>Actinomycetes</taxon>
        <taxon>Mycobacteriales</taxon>
        <taxon>Gordoniaceae</taxon>
        <taxon>Gordonia</taxon>
    </lineage>
</organism>
<feature type="transmembrane region" description="Helical" evidence="1">
    <location>
        <begin position="466"/>
        <end position="488"/>
    </location>
</feature>
<feature type="transmembrane region" description="Helical" evidence="1">
    <location>
        <begin position="423"/>
        <end position="454"/>
    </location>
</feature>
<dbReference type="EMBL" id="BANR01000010">
    <property type="protein sequence ID" value="GAC49109.1"/>
    <property type="molecule type" value="Genomic_DNA"/>
</dbReference>
<protein>
    <submittedName>
        <fullName evidence="2">Uncharacterized protein</fullName>
    </submittedName>
</protein>
<gene>
    <name evidence="2" type="ORF">GOACH_10_00770</name>
</gene>
<keyword evidence="1" id="KW-0812">Transmembrane</keyword>
<dbReference type="OrthoDB" id="3483116at2"/>
<evidence type="ECO:0000256" key="1">
    <source>
        <dbReference type="SAM" id="Phobius"/>
    </source>
</evidence>
<dbReference type="RefSeq" id="WP_005174967.1">
    <property type="nucleotide sequence ID" value="NZ_BANR01000010.1"/>
</dbReference>
<sequence length="583" mass="61732">MKIVYLHGVGDGDGNMSWLEGLNAGLVGLGQPAIAENDVIAPKYSGMLRTQGIKAPHPKRTYTPRDDRDARRAFERRQARVARLLNKTGIVRKFGLGRVADGLVAPIQKFGISSAPVLAQVKNYMADEGLRGAVLQSILDAIPAKGDIVLIGHSLGSVIAIDLLDHLPETVHVRRFITIGSPAGSPPLHEGSERILKRFPYARVDDWSNFLDCRDPVTAGRGLTGIFAGAQDFGISGAAGHASALYLRNSAVAQLVSDVLYPTKDLVRSDGGVVLRLEDADATTLLALAYARRVGVHLKGDDKARFEDALALLQDSLAAAIVEHSEGRHLPPELAQLTQGQLPPIPRRWTLPETVSRTVVLAFTNVLDPYEIDAGDAKYDAIADIIVDLGWTSGTGIKVKDAVQEVAEYVLVERRRFGTKSKIAFAAAGLALLAAGPIGIAMGGVAGVAGAAALSSGLAALGPGGMIGGLVTLSGLASTGAMVTTIAATTGNGVQQLLADPTSVAIQVAIAYALKKIDEPFDSELWYRLAEAETDLSAELNRLSPFSDGKAFGIQRRQEALKTIGDLMTFMLKNGLGPRELEQ</sequence>
<dbReference type="InterPro" id="IPR029058">
    <property type="entry name" value="AB_hydrolase_fold"/>
</dbReference>
<evidence type="ECO:0000313" key="3">
    <source>
        <dbReference type="Proteomes" id="UP000010988"/>
    </source>
</evidence>
<dbReference type="STRING" id="1220583.GOACH_10_00770"/>
<dbReference type="Proteomes" id="UP000010988">
    <property type="component" value="Unassembled WGS sequence"/>
</dbReference>
<dbReference type="Gene3D" id="3.40.50.1820">
    <property type="entry name" value="alpha/beta hydrolase"/>
    <property type="match status" value="1"/>
</dbReference>
<dbReference type="eggNOG" id="COG1075">
    <property type="taxonomic scope" value="Bacteria"/>
</dbReference>
<reference evidence="2 3" key="1">
    <citation type="submission" date="2012-12" db="EMBL/GenBank/DDBJ databases">
        <title>Whole genome shotgun sequence of Gordonia aichiensis NBRC 108223.</title>
        <authorList>
            <person name="Isaki-Nakamura S."/>
            <person name="Hosoyama A."/>
            <person name="Tsuchikane K."/>
            <person name="Ando Y."/>
            <person name="Baba S."/>
            <person name="Ohji S."/>
            <person name="Hamada M."/>
            <person name="Tamura T."/>
            <person name="Yamazoe A."/>
            <person name="Yamazaki S."/>
            <person name="Fujita N."/>
        </authorList>
    </citation>
    <scope>NUCLEOTIDE SEQUENCE [LARGE SCALE GENOMIC DNA]</scope>
    <source>
        <strain evidence="2 3">NBRC 108223</strain>
    </source>
</reference>
<keyword evidence="3" id="KW-1185">Reference proteome</keyword>
<keyword evidence="1" id="KW-0472">Membrane</keyword>
<name>L7KKH8_9ACTN</name>
<keyword evidence="1" id="KW-1133">Transmembrane helix</keyword>
<comment type="caution">
    <text evidence="2">The sequence shown here is derived from an EMBL/GenBank/DDBJ whole genome shotgun (WGS) entry which is preliminary data.</text>
</comment>
<proteinExistence type="predicted"/>
<accession>L7KKH8</accession>